<evidence type="ECO:0000256" key="2">
    <source>
        <dbReference type="ARBA" id="ARBA00022525"/>
    </source>
</evidence>
<protein>
    <submittedName>
        <fullName evidence="4">Calcium-binding protein</fullName>
    </submittedName>
</protein>
<keyword evidence="5" id="KW-1185">Reference proteome</keyword>
<dbReference type="SUPFAM" id="SSF51445">
    <property type="entry name" value="(Trans)glycosidases"/>
    <property type="match status" value="1"/>
</dbReference>
<dbReference type="PRINTS" id="PR00313">
    <property type="entry name" value="CABNDNGRPT"/>
</dbReference>
<dbReference type="RefSeq" id="WP_322329102.1">
    <property type="nucleotide sequence ID" value="NZ_CP139725.1"/>
</dbReference>
<accession>A0ABZ0V1U9</accession>
<dbReference type="InterPro" id="IPR017853">
    <property type="entry name" value="GH"/>
</dbReference>
<name>A0ABZ0V1U9_9RHOB</name>
<evidence type="ECO:0000256" key="3">
    <source>
        <dbReference type="SAM" id="MobiDB-lite"/>
    </source>
</evidence>
<keyword evidence="2" id="KW-0964">Secreted</keyword>
<feature type="region of interest" description="Disordered" evidence="3">
    <location>
        <begin position="531"/>
        <end position="604"/>
    </location>
</feature>
<proteinExistence type="predicted"/>
<dbReference type="EMBL" id="CP139725">
    <property type="protein sequence ID" value="WPZ22414.1"/>
    <property type="molecule type" value="Genomic_DNA"/>
</dbReference>
<dbReference type="PANTHER" id="PTHR38340">
    <property type="entry name" value="S-LAYER PROTEIN"/>
    <property type="match status" value="1"/>
</dbReference>
<evidence type="ECO:0000313" key="4">
    <source>
        <dbReference type="EMBL" id="WPZ22414.1"/>
    </source>
</evidence>
<evidence type="ECO:0000313" key="5">
    <source>
        <dbReference type="Proteomes" id="UP001326567"/>
    </source>
</evidence>
<dbReference type="PANTHER" id="PTHR38340:SF1">
    <property type="entry name" value="S-LAYER PROTEIN"/>
    <property type="match status" value="1"/>
</dbReference>
<evidence type="ECO:0000256" key="1">
    <source>
        <dbReference type="ARBA" id="ARBA00004613"/>
    </source>
</evidence>
<dbReference type="Proteomes" id="UP001326567">
    <property type="component" value="Chromosome"/>
</dbReference>
<dbReference type="SUPFAM" id="SSF51120">
    <property type="entry name" value="beta-Roll"/>
    <property type="match status" value="1"/>
</dbReference>
<gene>
    <name evidence="4" type="ORF">T7987_04020</name>
</gene>
<organism evidence="4 5">
    <name type="scientific">Sulfitobacter faviae</name>
    <dbReference type="NCBI Taxonomy" id="1775881"/>
    <lineage>
        <taxon>Bacteria</taxon>
        <taxon>Pseudomonadati</taxon>
        <taxon>Pseudomonadota</taxon>
        <taxon>Alphaproteobacteria</taxon>
        <taxon>Rhodobacterales</taxon>
        <taxon>Roseobacteraceae</taxon>
        <taxon>Sulfitobacter</taxon>
    </lineage>
</organism>
<dbReference type="InterPro" id="IPR018511">
    <property type="entry name" value="Hemolysin-typ_Ca-bd_CS"/>
</dbReference>
<dbReference type="Pfam" id="PF00353">
    <property type="entry name" value="HemolysinCabind"/>
    <property type="match status" value="2"/>
</dbReference>
<sequence>MNLAGSEPSGAAEEEGEAEAVEAFAPVREGALSRGVDLSATLTSATATGAVVTDDHFGGNAVFTVNTDAGLPTENFTASTDALGIEHIRFPGGQGDPFEGLVDGEEWLNVVEMVPNGAGGHDLRPEVIEMLDWARDNDVQVTLVIATRLMTVEEYAAFVDEQVTPFAEKVMTDYGDVVEAFEVGNEYCARMAESEYGEKANLAVLGLRDGMLAAGLSEAEQADIIVQMATPTGESDFTADKDTRGYITRLTAANEAIIGELDRGARAALDGVVEHYYYNRTDLAYTDSSSEQKFIDRDYEVWDAHFEKDLDLDITEWNIRTRDYDEVGIRSASTLQEQLENMLETGVDRAFVWPVQHNTDSDLAGGPKESPVLDPDGRLTNSVRGGIFDLMSESLPGLELVATEFEGDDGSFEINAYQSEDKSVIYVSSRSMEVLNLDVDFAGLVPEGATATGIQIGMDQSAQSSDGFHWRSDSGHTPSASVQVDGRAYFYDEHDVRAQFTDSRFDSPQVELRLKPFEVIEITFDAGPMAGGEKIDGSGAADDLTGTDGNDTIGGFGQDDTLHGGDGDDVINGHGGDDSLTGGRGDDDLRGAPGEDTLHGWGGDDTLRGFDDDDQLIGQQGDDHLLCNRGDDQLSGREGQDQLNGGIGHDTVVGGAGADTVTGWTGDDVFGFSEGEVAKGDVITDFTPGVDVIQLSLSGIRGLDDLEITAREGGVAVGLGTHGVIFLQGDLTESAVAQDRNFLF</sequence>
<comment type="subcellular location">
    <subcellularLocation>
        <location evidence="1">Secreted</location>
    </subcellularLocation>
</comment>
<dbReference type="InterPro" id="IPR001343">
    <property type="entry name" value="Hemolysn_Ca-bd"/>
</dbReference>
<dbReference type="Gene3D" id="2.150.10.10">
    <property type="entry name" value="Serralysin-like metalloprotease, C-terminal"/>
    <property type="match status" value="3"/>
</dbReference>
<dbReference type="InterPro" id="IPR050557">
    <property type="entry name" value="RTX_toxin/Mannuronan_C5-epim"/>
</dbReference>
<reference evidence="4 5" key="1">
    <citation type="submission" date="2023-11" db="EMBL/GenBank/DDBJ databases">
        <title>From the Deep-Sea to the Surface: Bacterial Genomes Isolated from the Moytirra Hydrothermal Vent Plume.</title>
        <authorList>
            <person name="Major S.R."/>
        </authorList>
    </citation>
    <scope>NUCLEOTIDE SEQUENCE [LARGE SCALE GENOMIC DNA]</scope>
    <source>
        <strain evidence="4 5">OXR-9</strain>
    </source>
</reference>
<dbReference type="InterPro" id="IPR011049">
    <property type="entry name" value="Serralysin-like_metalloprot_C"/>
</dbReference>
<dbReference type="PROSITE" id="PS00330">
    <property type="entry name" value="HEMOLYSIN_CALCIUM"/>
    <property type="match status" value="2"/>
</dbReference>
<dbReference type="Gene3D" id="3.20.20.80">
    <property type="entry name" value="Glycosidases"/>
    <property type="match status" value="1"/>
</dbReference>